<proteinExistence type="predicted"/>
<keyword evidence="1" id="KW-0175">Coiled coil</keyword>
<evidence type="ECO:0000256" key="1">
    <source>
        <dbReference type="SAM" id="Coils"/>
    </source>
</evidence>
<keyword evidence="3" id="KW-1185">Reference proteome</keyword>
<dbReference type="Pfam" id="PF03564">
    <property type="entry name" value="DUF1759"/>
    <property type="match status" value="1"/>
</dbReference>
<organism evidence="3 4">
    <name type="scientific">Polistes dominula</name>
    <name type="common">European paper wasp</name>
    <name type="synonym">Vespa dominula</name>
    <dbReference type="NCBI Taxonomy" id="743375"/>
    <lineage>
        <taxon>Eukaryota</taxon>
        <taxon>Metazoa</taxon>
        <taxon>Ecdysozoa</taxon>
        <taxon>Arthropoda</taxon>
        <taxon>Hexapoda</taxon>
        <taxon>Insecta</taxon>
        <taxon>Pterygota</taxon>
        <taxon>Neoptera</taxon>
        <taxon>Endopterygota</taxon>
        <taxon>Hymenoptera</taxon>
        <taxon>Apocrita</taxon>
        <taxon>Aculeata</taxon>
        <taxon>Vespoidea</taxon>
        <taxon>Vespidae</taxon>
        <taxon>Polistinae</taxon>
        <taxon>Polistini</taxon>
        <taxon>Polistes</taxon>
    </lineage>
</organism>
<dbReference type="PANTHER" id="PTHR47331">
    <property type="entry name" value="PHD-TYPE DOMAIN-CONTAINING PROTEIN"/>
    <property type="match status" value="1"/>
</dbReference>
<evidence type="ECO:0000313" key="4">
    <source>
        <dbReference type="RefSeq" id="XP_015179305.1"/>
    </source>
</evidence>
<dbReference type="InterPro" id="IPR005312">
    <property type="entry name" value="DUF1759"/>
</dbReference>
<feature type="coiled-coil region" evidence="1">
    <location>
        <begin position="146"/>
        <end position="213"/>
    </location>
</feature>
<dbReference type="InterPro" id="IPR029526">
    <property type="entry name" value="PGBD"/>
</dbReference>
<dbReference type="Pfam" id="PF13843">
    <property type="entry name" value="DDE_Tnp_1_7"/>
    <property type="match status" value="1"/>
</dbReference>
<feature type="domain" description="PiggyBac transposable element-derived protein" evidence="2">
    <location>
        <begin position="10"/>
        <end position="64"/>
    </location>
</feature>
<dbReference type="RefSeq" id="XP_015179305.1">
    <property type="nucleotide sequence ID" value="XM_015323819.1"/>
</dbReference>
<accession>A0ABM1IGG8</accession>
<protein>
    <submittedName>
        <fullName evidence="4">Uncharacterized protein LOC107067896</fullName>
    </submittedName>
</protein>
<gene>
    <name evidence="4" type="primary">LOC107067896</name>
</gene>
<dbReference type="Proteomes" id="UP000694924">
    <property type="component" value="Unplaced"/>
</dbReference>
<sequence length="519" mass="60371">MLSSVEIEKSDTRIPEIIRFYNSTKFGVDVTDQMAKKYSVKSLYQRWLLQIFFNILDLAEINAWILYKETTSEEVSRQERQLSKECSSETITNTAIDSSGRKACQIRYCLAIMPPSTLQKYSALQKTHLQGIRGIKNRLHQRSLTKEMVEERIKDLKAFKDQARKAHQEFIAGEDKLDTDVVNIVLDQIQSAHEEARDECLKLLSQLENSKASTSKVMSSNTTYPSLKSNAEKPTFSGKYEEWDQFCNSFMFHVNKYPDDKYKLTYLETCLCDRAAKWFKDEMTTGADFKSIWEALKTRYYNPRFILRKKVKKLWNLGTRLENMSMNQILEVIKKMQKILQTLKNNGWPLENWDSMLIAILHEHLPTETRIVWERELKLKEKSFKQGSSSLPCFMPTFAEMVAFLENIAQTPLNKRGEKRSTPNALPYNLQKITGLPDEEQSGSSSYSRCPLCTGQHSLVICNDFLTKSAIERHKDIIRLQRCFICLDRHYRHACSSSRSCEICKGNHHTLIHLKDTRE</sequence>
<name>A0ABM1IGG8_POLDO</name>
<reference evidence="4" key="1">
    <citation type="submission" date="2025-08" db="UniProtKB">
        <authorList>
            <consortium name="RefSeq"/>
        </authorList>
    </citation>
    <scope>IDENTIFICATION</scope>
    <source>
        <tissue evidence="4">Whole body</tissue>
    </source>
</reference>
<evidence type="ECO:0000313" key="3">
    <source>
        <dbReference type="Proteomes" id="UP000694924"/>
    </source>
</evidence>
<evidence type="ECO:0000259" key="2">
    <source>
        <dbReference type="Pfam" id="PF13843"/>
    </source>
</evidence>
<dbReference type="GeneID" id="107067896"/>